<protein>
    <recommendedName>
        <fullName evidence="3">Beta-propeller repeat-containing protein</fullName>
    </recommendedName>
</protein>
<dbReference type="Pfam" id="PF06739">
    <property type="entry name" value="SBBP"/>
    <property type="match status" value="6"/>
</dbReference>
<dbReference type="InterPro" id="IPR010620">
    <property type="entry name" value="SBBP_repeat"/>
</dbReference>
<dbReference type="PANTHER" id="PTHR35580">
    <property type="entry name" value="CELL SURFACE GLYCOPROTEIN (S-LAYER PROTEIN)-LIKE PROTEIN"/>
    <property type="match status" value="1"/>
</dbReference>
<gene>
    <name evidence="1" type="ORF">ThimaDRAFT_1597</name>
</gene>
<evidence type="ECO:0000313" key="1">
    <source>
        <dbReference type="EMBL" id="EGV18793.1"/>
    </source>
</evidence>
<dbReference type="EMBL" id="AFWV01000005">
    <property type="protein sequence ID" value="EGV18793.1"/>
    <property type="molecule type" value="Genomic_DNA"/>
</dbReference>
<dbReference type="PATRIC" id="fig|768671.3.peg.1695"/>
<feature type="non-terminal residue" evidence="1">
    <location>
        <position position="1"/>
    </location>
</feature>
<keyword evidence="2" id="KW-1185">Reference proteome</keyword>
<reference evidence="1 2" key="1">
    <citation type="submission" date="2011-06" db="EMBL/GenBank/DDBJ databases">
        <title>The draft genome of Thiocapsa marina 5811.</title>
        <authorList>
            <consortium name="US DOE Joint Genome Institute (JGI-PGF)"/>
            <person name="Lucas S."/>
            <person name="Han J."/>
            <person name="Cheng J.-F."/>
            <person name="Goodwin L."/>
            <person name="Pitluck S."/>
            <person name="Peters L."/>
            <person name="Land M.L."/>
            <person name="Hauser L."/>
            <person name="Vogl K."/>
            <person name="Liu Z."/>
            <person name="Imhoff J."/>
            <person name="Thiel V."/>
            <person name="Frigaard N.-U."/>
            <person name="Bryant D."/>
            <person name="Woyke T.J."/>
        </authorList>
    </citation>
    <scope>NUCLEOTIDE SEQUENCE [LARGE SCALE GENOMIC DNA]</scope>
    <source>
        <strain evidence="1 2">5811</strain>
    </source>
</reference>
<organism evidence="1 2">
    <name type="scientific">Thiocapsa marina 5811</name>
    <dbReference type="NCBI Taxonomy" id="768671"/>
    <lineage>
        <taxon>Bacteria</taxon>
        <taxon>Pseudomonadati</taxon>
        <taxon>Pseudomonadota</taxon>
        <taxon>Gammaproteobacteria</taxon>
        <taxon>Chromatiales</taxon>
        <taxon>Chromatiaceae</taxon>
        <taxon>Thiocapsa</taxon>
    </lineage>
</organism>
<sequence length="683" mass="71828">EEIAVDDAGDAYVTGYTFSADFPAVNAVYPHSSGSTDVFLVKLNATGETLVFSTYIGGNDFDFGADVAIDSAGNAYLTGHTRSPDFPTFNALYPKLAGEDDAFVFKLNAAGDSVIYSTYLGGGRWDEGAAITADDAGNAYVTGNTSSWEFPTVNAFDPNLSGWRNAFVTKLTAAGDALAYSTHLGGSDGDSGWGIAVDLAGSAYVTGITHSEDFPTVNALYPSLTGNYDVFLFKFNPAGNAGHYSTFLGGSDYDDVYGIAVDGAGNAYVTGLTESSDFPTVNALYPIHLGKYDAFLFKLNATGDSIIYSTYLGGREDDAGYGIALDGAGNAYVAGATFSSDFPTVDAPYPNPLGDADAFVLMLNAAGNALDYSTYLGGSRFDCGCGGIAVDSSGNAYITGDTYSEDFPTVHAVYPTPASDHDIFIVKIAPQDDFIGVYDPSAGWWYLDVSGDGFWTGGADAIFRLGGGEGSLPVAGDWNGDGVDTIGLYYPHAGWWFLDVNGDGFWTEGSDNDFGFGGGRGSLPVAGDWNGDGVDTIGLYYPHAGWWFLDVNGDGFWIEGTDIDFGFGGREGSLPVAGDWNGDGVDAIGLYYPHAGWWFLDVNGDGFWAEGTDIDFGFGGGEGSLPVTGDWNGDDVDAIGLYYPSAGRWFLDVNGNGHWDAADDATSSFGFQGTKPIGGRWAH</sequence>
<accession>F9U9J5</accession>
<dbReference type="STRING" id="768671.ThimaDRAFT_1597"/>
<evidence type="ECO:0008006" key="3">
    <source>
        <dbReference type="Google" id="ProtNLM"/>
    </source>
</evidence>
<dbReference type="PANTHER" id="PTHR35580:SF1">
    <property type="entry name" value="PHYTASE-LIKE DOMAIN-CONTAINING PROTEIN"/>
    <property type="match status" value="1"/>
</dbReference>
<proteinExistence type="predicted"/>
<evidence type="ECO:0000313" key="2">
    <source>
        <dbReference type="Proteomes" id="UP000005459"/>
    </source>
</evidence>
<dbReference type="InterPro" id="IPR052918">
    <property type="entry name" value="Motility_Chemotaxis_Reg"/>
</dbReference>
<dbReference type="eggNOG" id="COG5640">
    <property type="taxonomic scope" value="Bacteria"/>
</dbReference>
<name>F9U9J5_9GAMM</name>
<dbReference type="Gene3D" id="2.120.10.30">
    <property type="entry name" value="TolB, C-terminal domain"/>
    <property type="match status" value="1"/>
</dbReference>
<dbReference type="InterPro" id="IPR011042">
    <property type="entry name" value="6-blade_b-propeller_TolB-like"/>
</dbReference>
<dbReference type="Proteomes" id="UP000005459">
    <property type="component" value="Unassembled WGS sequence"/>
</dbReference>
<dbReference type="AlphaFoldDB" id="F9U9J5"/>
<dbReference type="eggNOG" id="COG3291">
    <property type="taxonomic scope" value="Bacteria"/>
</dbReference>
<dbReference type="RefSeq" id="WP_007192474.1">
    <property type="nucleotide sequence ID" value="NZ_AFWV01000005.1"/>
</dbReference>